<sequence length="269" mass="30178">MNHFVFTVVFFAVFVTSSSAGMLAMLDRSALLTDNVRRKHVSFMNVGSDTARYTIRFTERIMHSDGSFSTVSIDSVPETHRPASPYLRIYPRSIVVPPRERQAVIIQYRRSSDMAEGEYRSHLLFTPEPVSESRIEESQEEREGLGTQINTVVSVSIPVRIHVGTPSSRSSIENGYVQPDSSGSPSLVVDLERTGNREFVGSLLLEHLPQDGSDPVRVGREAVLIYHELSQRTYEIPLDETLSTGTLRLRLLEEDAAEDSPLAEHFIEL</sequence>
<evidence type="ECO:0000313" key="1">
    <source>
        <dbReference type="EMBL" id="ERP38693.1"/>
    </source>
</evidence>
<evidence type="ECO:0008006" key="3">
    <source>
        <dbReference type="Google" id="ProtNLM"/>
    </source>
</evidence>
<dbReference type="PATRIC" id="fig|1313304.3.peg.680"/>
<protein>
    <recommendedName>
        <fullName evidence="3">Pili assembly chaperone N-terminal domain-containing protein</fullName>
    </recommendedName>
</protein>
<dbReference type="RefSeq" id="WP_022636228.1">
    <property type="nucleotide sequence ID" value="NZ_ASJR01000005.1"/>
</dbReference>
<dbReference type="AlphaFoldDB" id="U7DAU4"/>
<name>U7DAU4_9BACT</name>
<dbReference type="eggNOG" id="COG3121">
    <property type="taxonomic scope" value="Bacteria"/>
</dbReference>
<comment type="caution">
    <text evidence="1">The sequence shown here is derived from an EMBL/GenBank/DDBJ whole genome shotgun (WGS) entry which is preliminary data.</text>
</comment>
<dbReference type="OrthoDB" id="6658153at2"/>
<evidence type="ECO:0000313" key="2">
    <source>
        <dbReference type="Proteomes" id="UP000017148"/>
    </source>
</evidence>
<proteinExistence type="predicted"/>
<organism evidence="1 2">
    <name type="scientific">Chitinivibrio alkaliphilus ACht1</name>
    <dbReference type="NCBI Taxonomy" id="1313304"/>
    <lineage>
        <taxon>Bacteria</taxon>
        <taxon>Pseudomonadati</taxon>
        <taxon>Fibrobacterota</taxon>
        <taxon>Chitinivibrionia</taxon>
        <taxon>Chitinivibrionales</taxon>
        <taxon>Chitinivibrionaceae</taxon>
        <taxon>Chitinivibrio</taxon>
    </lineage>
</organism>
<dbReference type="EMBL" id="ASJR01000005">
    <property type="protein sequence ID" value="ERP38693.1"/>
    <property type="molecule type" value="Genomic_DNA"/>
</dbReference>
<dbReference type="Proteomes" id="UP000017148">
    <property type="component" value="Unassembled WGS sequence"/>
</dbReference>
<reference evidence="1 2" key="1">
    <citation type="journal article" date="2013" name="Environ. Microbiol.">
        <title>Genome analysis of Chitinivibrio alkaliphilus gen. nov., sp. nov., a novel extremely haloalkaliphilic anaerobic chitinolytic bacterium from the candidate phylum Termite Group 3.</title>
        <authorList>
            <person name="Sorokin D.Y."/>
            <person name="Gumerov V.M."/>
            <person name="Rakitin A.L."/>
            <person name="Beletsky A.V."/>
            <person name="Damste J.S."/>
            <person name="Muyzer G."/>
            <person name="Mardanov A.V."/>
            <person name="Ravin N.V."/>
        </authorList>
    </citation>
    <scope>NUCLEOTIDE SEQUENCE [LARGE SCALE GENOMIC DNA]</scope>
    <source>
        <strain evidence="1 2">ACht1</strain>
    </source>
</reference>
<gene>
    <name evidence="1" type="ORF">CALK_0710</name>
</gene>
<accession>U7DAU4</accession>
<dbReference type="STRING" id="1313304.CALK_0710"/>
<keyword evidence="2" id="KW-1185">Reference proteome</keyword>